<dbReference type="EMBL" id="CACVAU010000040">
    <property type="protein sequence ID" value="CAA6812567.1"/>
    <property type="molecule type" value="Genomic_DNA"/>
</dbReference>
<dbReference type="PANTHER" id="PTHR32309:SF13">
    <property type="entry name" value="FERRIC ENTEROBACTIN TRANSPORT PROTEIN FEPE"/>
    <property type="match status" value="1"/>
</dbReference>
<dbReference type="GO" id="GO:0005886">
    <property type="term" value="C:plasma membrane"/>
    <property type="evidence" value="ECO:0007669"/>
    <property type="project" value="UniProtKB-SubCell"/>
</dbReference>
<keyword evidence="6" id="KW-0175">Coiled coil</keyword>
<gene>
    <name evidence="10" type="ORF">HELGO_WM15271</name>
</gene>
<feature type="transmembrane region" description="Helical" evidence="7">
    <location>
        <begin position="27"/>
        <end position="48"/>
    </location>
</feature>
<evidence type="ECO:0000256" key="6">
    <source>
        <dbReference type="SAM" id="Coils"/>
    </source>
</evidence>
<dbReference type="PANTHER" id="PTHR32309">
    <property type="entry name" value="TYROSINE-PROTEIN KINASE"/>
    <property type="match status" value="1"/>
</dbReference>
<comment type="subcellular location">
    <subcellularLocation>
        <location evidence="1">Cell membrane</location>
        <topology evidence="1">Multi-pass membrane protein</topology>
    </subcellularLocation>
</comment>
<feature type="coiled-coil region" evidence="6">
    <location>
        <begin position="266"/>
        <end position="300"/>
    </location>
</feature>
<keyword evidence="5 7" id="KW-0472">Membrane</keyword>
<protein>
    <recommendedName>
        <fullName evidence="11">Tyrosine-protein kinase Wzc (EC)</fullName>
    </recommendedName>
</protein>
<evidence type="ECO:0000256" key="4">
    <source>
        <dbReference type="ARBA" id="ARBA00022989"/>
    </source>
</evidence>
<dbReference type="Pfam" id="PF13807">
    <property type="entry name" value="GNVR"/>
    <property type="match status" value="1"/>
</dbReference>
<dbReference type="InterPro" id="IPR032807">
    <property type="entry name" value="GNVR"/>
</dbReference>
<dbReference type="InterPro" id="IPR050445">
    <property type="entry name" value="Bact_polysacc_biosynth/exp"/>
</dbReference>
<feature type="transmembrane region" description="Helical" evidence="7">
    <location>
        <begin position="496"/>
        <end position="516"/>
    </location>
</feature>
<evidence type="ECO:0000256" key="1">
    <source>
        <dbReference type="ARBA" id="ARBA00004651"/>
    </source>
</evidence>
<proteinExistence type="predicted"/>
<feature type="domain" description="Tyrosine-protein kinase G-rich" evidence="9">
    <location>
        <begin position="440"/>
        <end position="518"/>
    </location>
</feature>
<keyword evidence="2" id="KW-1003">Cell membrane</keyword>
<evidence type="ECO:0000256" key="5">
    <source>
        <dbReference type="ARBA" id="ARBA00023136"/>
    </source>
</evidence>
<evidence type="ECO:0000259" key="9">
    <source>
        <dbReference type="Pfam" id="PF13807"/>
    </source>
</evidence>
<dbReference type="GO" id="GO:0004713">
    <property type="term" value="F:protein tyrosine kinase activity"/>
    <property type="evidence" value="ECO:0007669"/>
    <property type="project" value="TreeGrafter"/>
</dbReference>
<accession>A0A6S6T7K7</accession>
<evidence type="ECO:0008006" key="11">
    <source>
        <dbReference type="Google" id="ProtNLM"/>
    </source>
</evidence>
<sequence length="527" mass="60910">MQTNNSTQYIEEDEIDLRELFATIGRYKWSIIFFTLLITFGVAIKVYFMPKYYQSTVTIEVKPQEDDTKGFSMGGAASMLLGGGGSSSNLEKDITLLKTYRINEKVLEKTQDYMVRYFITDEKHKEAEIDSNLSITVTDIKINNFKNYGMRLKVQPFSNTEYKLLTIGKFFDDTIGIYHYSEMVNHEDFTLMVHKQQTFNEPYTIELSGTKRYVFENIISKNLSIEADKDSPFITLSFLDNLPHRGEQYLQNLINIYTQQSINDLKEDASVVIDSYDAQIQKVEEEVKSSSNDLKNFKTEQNIVNPQLQAGALVEELSKVGIQIAQNEYKKELLTNLIRFTQNNQNIDAIASSLIELQDEPTISLIKVIQEKQLTLANLLLKYKADHPNIQAAHQTIYALKVKVLSNLKNLKKTLENKSISLKNMEKNYQKNLKSSPEKEQELISFSRDYQVNEKVYLYLMQERSAVKLKHDKALSRFKVVESIYTADRAVKPKKALIVVVAFITSFILMIFMAFFREFMRKNKGDK</sequence>
<keyword evidence="4 7" id="KW-1133">Transmembrane helix</keyword>
<evidence type="ECO:0000259" key="8">
    <source>
        <dbReference type="Pfam" id="PF02706"/>
    </source>
</evidence>
<dbReference type="AlphaFoldDB" id="A0A6S6T7K7"/>
<organism evidence="10">
    <name type="scientific">uncultured Sulfurovum sp</name>
    <dbReference type="NCBI Taxonomy" id="269237"/>
    <lineage>
        <taxon>Bacteria</taxon>
        <taxon>Pseudomonadati</taxon>
        <taxon>Campylobacterota</taxon>
        <taxon>Epsilonproteobacteria</taxon>
        <taxon>Campylobacterales</taxon>
        <taxon>Sulfurovaceae</taxon>
        <taxon>Sulfurovum</taxon>
        <taxon>environmental samples</taxon>
    </lineage>
</organism>
<name>A0A6S6T7K7_9BACT</name>
<evidence type="ECO:0000256" key="7">
    <source>
        <dbReference type="SAM" id="Phobius"/>
    </source>
</evidence>
<reference evidence="10" key="1">
    <citation type="submission" date="2020-01" db="EMBL/GenBank/DDBJ databases">
        <authorList>
            <person name="Meier V. D."/>
            <person name="Meier V D."/>
        </authorList>
    </citation>
    <scope>NUCLEOTIDE SEQUENCE</scope>
    <source>
        <strain evidence="10">HLG_WM_MAG_05</strain>
    </source>
</reference>
<keyword evidence="3 7" id="KW-0812">Transmembrane</keyword>
<feature type="domain" description="Polysaccharide chain length determinant N-terminal" evidence="8">
    <location>
        <begin position="13"/>
        <end position="109"/>
    </location>
</feature>
<dbReference type="InterPro" id="IPR003856">
    <property type="entry name" value="LPS_length_determ_N"/>
</dbReference>
<evidence type="ECO:0000256" key="2">
    <source>
        <dbReference type="ARBA" id="ARBA00022475"/>
    </source>
</evidence>
<evidence type="ECO:0000256" key="3">
    <source>
        <dbReference type="ARBA" id="ARBA00022692"/>
    </source>
</evidence>
<evidence type="ECO:0000313" key="10">
    <source>
        <dbReference type="EMBL" id="CAA6812567.1"/>
    </source>
</evidence>
<dbReference type="Pfam" id="PF02706">
    <property type="entry name" value="Wzz"/>
    <property type="match status" value="1"/>
</dbReference>